<keyword evidence="2" id="KW-1185">Reference proteome</keyword>
<comment type="caution">
    <text evidence="1">The sequence shown here is derived from an EMBL/GenBank/DDBJ whole genome shotgun (WGS) entry which is preliminary data.</text>
</comment>
<protein>
    <submittedName>
        <fullName evidence="1">Uncharacterized protein</fullName>
    </submittedName>
</protein>
<evidence type="ECO:0000313" key="2">
    <source>
        <dbReference type="Proteomes" id="UP000762676"/>
    </source>
</evidence>
<proteinExistence type="predicted"/>
<dbReference type="EMBL" id="BMAT01013603">
    <property type="protein sequence ID" value="GFS16229.1"/>
    <property type="molecule type" value="Genomic_DNA"/>
</dbReference>
<sequence length="153" mass="17590">MTCVLSRMPNISQQQWRQQRHDRWTAREFPISGSQENHPILGAVLDEIKYLIVKDYKRNQVALPMEECSRCSTDRGHTLFWHGGPVILHNGIRIVFLYVQAPDVVYIANQSTISSDRACKLTSAHWSPYPRYKPPCPVRPAPPEVETPDVCSY</sequence>
<evidence type="ECO:0000313" key="1">
    <source>
        <dbReference type="EMBL" id="GFS16229.1"/>
    </source>
</evidence>
<accession>A0AAV4J0B4</accession>
<dbReference type="Proteomes" id="UP000762676">
    <property type="component" value="Unassembled WGS sequence"/>
</dbReference>
<dbReference type="AlphaFoldDB" id="A0AAV4J0B4"/>
<name>A0AAV4J0B4_9GAST</name>
<reference evidence="1 2" key="1">
    <citation type="journal article" date="2021" name="Elife">
        <title>Chloroplast acquisition without the gene transfer in kleptoplastic sea slugs, Plakobranchus ocellatus.</title>
        <authorList>
            <person name="Maeda T."/>
            <person name="Takahashi S."/>
            <person name="Yoshida T."/>
            <person name="Shimamura S."/>
            <person name="Takaki Y."/>
            <person name="Nagai Y."/>
            <person name="Toyoda A."/>
            <person name="Suzuki Y."/>
            <person name="Arimoto A."/>
            <person name="Ishii H."/>
            <person name="Satoh N."/>
            <person name="Nishiyama T."/>
            <person name="Hasebe M."/>
            <person name="Maruyama T."/>
            <person name="Minagawa J."/>
            <person name="Obokata J."/>
            <person name="Shigenobu S."/>
        </authorList>
    </citation>
    <scope>NUCLEOTIDE SEQUENCE [LARGE SCALE GENOMIC DNA]</scope>
</reference>
<gene>
    <name evidence="1" type="ORF">ElyMa_006790500</name>
</gene>
<organism evidence="1 2">
    <name type="scientific">Elysia marginata</name>
    <dbReference type="NCBI Taxonomy" id="1093978"/>
    <lineage>
        <taxon>Eukaryota</taxon>
        <taxon>Metazoa</taxon>
        <taxon>Spiralia</taxon>
        <taxon>Lophotrochozoa</taxon>
        <taxon>Mollusca</taxon>
        <taxon>Gastropoda</taxon>
        <taxon>Heterobranchia</taxon>
        <taxon>Euthyneura</taxon>
        <taxon>Panpulmonata</taxon>
        <taxon>Sacoglossa</taxon>
        <taxon>Placobranchoidea</taxon>
        <taxon>Plakobranchidae</taxon>
        <taxon>Elysia</taxon>
    </lineage>
</organism>